<name>A0ABS6V454_9SPHN</name>
<keyword evidence="1" id="KW-0812">Transmembrane</keyword>
<evidence type="ECO:0000256" key="1">
    <source>
        <dbReference type="SAM" id="Phobius"/>
    </source>
</evidence>
<keyword evidence="4" id="KW-1185">Reference proteome</keyword>
<sequence>MEIIVLSLLLLAATIVVHYETLRLVSVRMKRGPGASRSRLFIVLVFALLSHLIHVFLYAIAYQLIARQEGFGSIEGGDGSFADAFYFSITSYTTLGIGDLYPTEAIRLLSGIEALNGLVMVGWTASFTYLTMERFWKLGVEEDE</sequence>
<evidence type="ECO:0000259" key="2">
    <source>
        <dbReference type="Pfam" id="PF07885"/>
    </source>
</evidence>
<evidence type="ECO:0000313" key="4">
    <source>
        <dbReference type="Proteomes" id="UP000698028"/>
    </source>
</evidence>
<protein>
    <submittedName>
        <fullName evidence="3">Two pore domain potassium channel family protein</fullName>
    </submittedName>
</protein>
<proteinExistence type="predicted"/>
<accession>A0ABS6V454</accession>
<dbReference type="EMBL" id="JAHVAH010000001">
    <property type="protein sequence ID" value="MBW0144140.1"/>
    <property type="molecule type" value="Genomic_DNA"/>
</dbReference>
<dbReference type="Proteomes" id="UP000698028">
    <property type="component" value="Unassembled WGS sequence"/>
</dbReference>
<dbReference type="Pfam" id="PF07885">
    <property type="entry name" value="Ion_trans_2"/>
    <property type="match status" value="1"/>
</dbReference>
<organism evidence="3 4">
    <name type="scientific">Sphingomicrobium clamense</name>
    <dbReference type="NCBI Taxonomy" id="2851013"/>
    <lineage>
        <taxon>Bacteria</taxon>
        <taxon>Pseudomonadati</taxon>
        <taxon>Pseudomonadota</taxon>
        <taxon>Alphaproteobacteria</taxon>
        <taxon>Sphingomonadales</taxon>
        <taxon>Sphingomonadaceae</taxon>
        <taxon>Sphingomicrobium</taxon>
    </lineage>
</organism>
<keyword evidence="3" id="KW-0813">Transport</keyword>
<keyword evidence="1" id="KW-0472">Membrane</keyword>
<feature type="domain" description="Potassium channel" evidence="2">
    <location>
        <begin position="55"/>
        <end position="127"/>
    </location>
</feature>
<feature type="transmembrane region" description="Helical" evidence="1">
    <location>
        <begin position="40"/>
        <end position="61"/>
    </location>
</feature>
<evidence type="ECO:0000313" key="3">
    <source>
        <dbReference type="EMBL" id="MBW0144140.1"/>
    </source>
</evidence>
<reference evidence="3 4" key="1">
    <citation type="submission" date="2021-07" db="EMBL/GenBank/DDBJ databases">
        <title>The draft genome sequence of Sphingomicrobium sp. B8.</title>
        <authorList>
            <person name="Mu L."/>
        </authorList>
    </citation>
    <scope>NUCLEOTIDE SEQUENCE [LARGE SCALE GENOMIC DNA]</scope>
    <source>
        <strain evidence="3 4">B8</strain>
    </source>
</reference>
<comment type="caution">
    <text evidence="3">The sequence shown here is derived from an EMBL/GenBank/DDBJ whole genome shotgun (WGS) entry which is preliminary data.</text>
</comment>
<keyword evidence="1" id="KW-1133">Transmembrane helix</keyword>
<gene>
    <name evidence="3" type="ORF">KTQ36_02370</name>
</gene>
<keyword evidence="3" id="KW-0407">Ion channel</keyword>
<dbReference type="GO" id="GO:0034220">
    <property type="term" value="P:monoatomic ion transmembrane transport"/>
    <property type="evidence" value="ECO:0007669"/>
    <property type="project" value="UniProtKB-KW"/>
</dbReference>
<keyword evidence="3" id="KW-0406">Ion transport</keyword>
<dbReference type="InterPro" id="IPR013099">
    <property type="entry name" value="K_chnl_dom"/>
</dbReference>